<dbReference type="SUPFAM" id="SSF48403">
    <property type="entry name" value="Ankyrin repeat"/>
    <property type="match status" value="2"/>
</dbReference>
<evidence type="ECO:0000313" key="6">
    <source>
        <dbReference type="EMBL" id="KAH7024493.1"/>
    </source>
</evidence>
<keyword evidence="7" id="KW-1185">Reference proteome</keyword>
<dbReference type="InterPro" id="IPR036047">
    <property type="entry name" value="F-box-like_dom_sf"/>
</dbReference>
<dbReference type="PROSITE" id="PS50181">
    <property type="entry name" value="FBOX"/>
    <property type="match status" value="1"/>
</dbReference>
<evidence type="ECO:0000256" key="1">
    <source>
        <dbReference type="ARBA" id="ARBA00022737"/>
    </source>
</evidence>
<dbReference type="PRINTS" id="PR01415">
    <property type="entry name" value="ANKYRIN"/>
</dbReference>
<comment type="caution">
    <text evidence="6">The sequence shown here is derived from an EMBL/GenBank/DDBJ whole genome shotgun (WGS) entry which is preliminary data.</text>
</comment>
<dbReference type="EMBL" id="JAGTJQ010000009">
    <property type="protein sequence ID" value="KAH7024493.1"/>
    <property type="molecule type" value="Genomic_DNA"/>
</dbReference>
<dbReference type="AlphaFoldDB" id="A0A9P8XZG5"/>
<reference evidence="6" key="1">
    <citation type="journal article" date="2021" name="Nat. Commun.">
        <title>Genetic determinants of endophytism in the Arabidopsis root mycobiome.</title>
        <authorList>
            <person name="Mesny F."/>
            <person name="Miyauchi S."/>
            <person name="Thiergart T."/>
            <person name="Pickel B."/>
            <person name="Atanasova L."/>
            <person name="Karlsson M."/>
            <person name="Huettel B."/>
            <person name="Barry K.W."/>
            <person name="Haridas S."/>
            <person name="Chen C."/>
            <person name="Bauer D."/>
            <person name="Andreopoulos W."/>
            <person name="Pangilinan J."/>
            <person name="LaButti K."/>
            <person name="Riley R."/>
            <person name="Lipzen A."/>
            <person name="Clum A."/>
            <person name="Drula E."/>
            <person name="Henrissat B."/>
            <person name="Kohler A."/>
            <person name="Grigoriev I.V."/>
            <person name="Martin F.M."/>
            <person name="Hacquard S."/>
        </authorList>
    </citation>
    <scope>NUCLEOTIDE SEQUENCE</scope>
    <source>
        <strain evidence="6">MPI-CAGE-CH-0230</strain>
    </source>
</reference>
<dbReference type="GeneID" id="70188848"/>
<keyword evidence="2 3" id="KW-0040">ANK repeat</keyword>
<feature type="repeat" description="ANK" evidence="3">
    <location>
        <begin position="525"/>
        <end position="559"/>
    </location>
</feature>
<dbReference type="SMART" id="SM00248">
    <property type="entry name" value="ANK"/>
    <property type="match status" value="10"/>
</dbReference>
<feature type="compositionally biased region" description="Acidic residues" evidence="4">
    <location>
        <begin position="650"/>
        <end position="664"/>
    </location>
</feature>
<evidence type="ECO:0000256" key="4">
    <source>
        <dbReference type="SAM" id="MobiDB-lite"/>
    </source>
</evidence>
<evidence type="ECO:0000256" key="2">
    <source>
        <dbReference type="ARBA" id="ARBA00023043"/>
    </source>
</evidence>
<feature type="repeat" description="ANK" evidence="3">
    <location>
        <begin position="236"/>
        <end position="269"/>
    </location>
</feature>
<dbReference type="InterPro" id="IPR002110">
    <property type="entry name" value="Ankyrin_rpt"/>
</dbReference>
<dbReference type="RefSeq" id="XP_046008041.1">
    <property type="nucleotide sequence ID" value="XM_046159302.1"/>
</dbReference>
<evidence type="ECO:0000313" key="7">
    <source>
        <dbReference type="Proteomes" id="UP000756346"/>
    </source>
</evidence>
<dbReference type="InterPro" id="IPR036770">
    <property type="entry name" value="Ankyrin_rpt-contain_sf"/>
</dbReference>
<feature type="repeat" description="ANK" evidence="3">
    <location>
        <begin position="411"/>
        <end position="443"/>
    </location>
</feature>
<dbReference type="Proteomes" id="UP000756346">
    <property type="component" value="Unassembled WGS sequence"/>
</dbReference>
<dbReference type="InterPro" id="IPR001810">
    <property type="entry name" value="F-box_dom"/>
</dbReference>
<dbReference type="PROSITE" id="PS50297">
    <property type="entry name" value="ANK_REP_REGION"/>
    <property type="match status" value="4"/>
</dbReference>
<sequence length="682" mass="73259">MNETRSTDAAIAYLSLDAPPAHLQPAATICDLPPELIPLIAIYLPTRDALALAATNRLYQAILNDSIYARHIRTEVLGDRPLWWACNQKSRHAVTTASRALRLGADPSAQIPMAKVPEWDYNHNSPLLLAVKNGNTEIVELLVRYGADPCATSQRHTAVTLAAEKGDLESLACMMGGDRRDEEEGSAWEGSAWPRVPNSRRLDGLAALHLAAAEGRDEVVRFLVERRARLDIRDADGATPLHHAIRHGRRSTTQLLLDEHGADPMATDHGDNNCLDEAVLGAIRAAQTRRMGFEPNLRLDILRDVLGQRRLRRPGLHHDGRSVEKSHLAIPGDRAHRLLAPPQHMGNSIPVLQALLEAGIDVDARSAEDGGSTALWLLAGTPRDNGGPVDTEPGELLLDAGADIEARDRELGLTPLLRAAKAGRLDYLGLLLSRGADVSARSKAGQSVLVLAAAQSDNDAGDVTRLLLDHQTRRDGTLSDEMAGQLDLADDRGWTPLLASLDRMQFAAAQVLLDRGALLETRDAAGWTPLMHAVAPPGSSAESVRLLLRNGAEVDTVHECKEAADAAGAGSGAALRTRETPLVAAVTGGVHEIVRDLLKAGASVPLALECDPGLLDLCKHRKDVEMLDLLEGRGWADVVESVSDAVDAGESAEADRVDESDETESTGSWDIEQDGDPSTWVL</sequence>
<dbReference type="SUPFAM" id="SSF81383">
    <property type="entry name" value="F-box domain"/>
    <property type="match status" value="1"/>
</dbReference>
<evidence type="ECO:0000259" key="5">
    <source>
        <dbReference type="PROSITE" id="PS50181"/>
    </source>
</evidence>
<dbReference type="PANTHER" id="PTHR24198:SF165">
    <property type="entry name" value="ANKYRIN REPEAT-CONTAINING PROTEIN-RELATED"/>
    <property type="match status" value="1"/>
</dbReference>
<accession>A0A9P8XZG5</accession>
<dbReference type="Pfam" id="PF00023">
    <property type="entry name" value="Ank"/>
    <property type="match status" value="2"/>
</dbReference>
<dbReference type="PANTHER" id="PTHR24198">
    <property type="entry name" value="ANKYRIN REPEAT AND PROTEIN KINASE DOMAIN-CONTAINING PROTEIN"/>
    <property type="match status" value="1"/>
</dbReference>
<feature type="region of interest" description="Disordered" evidence="4">
    <location>
        <begin position="646"/>
        <end position="682"/>
    </location>
</feature>
<keyword evidence="1" id="KW-0677">Repeat</keyword>
<dbReference type="OrthoDB" id="426293at2759"/>
<evidence type="ECO:0000256" key="3">
    <source>
        <dbReference type="PROSITE-ProRule" id="PRU00023"/>
    </source>
</evidence>
<feature type="repeat" description="ANK" evidence="3">
    <location>
        <begin position="203"/>
        <end position="235"/>
    </location>
</feature>
<protein>
    <submittedName>
        <fullName evidence="6">Ankyrin repeat-containing domain protein</fullName>
    </submittedName>
</protein>
<proteinExistence type="predicted"/>
<name>A0A9P8XZG5_9PEZI</name>
<feature type="repeat" description="ANK" evidence="3">
    <location>
        <begin position="122"/>
        <end position="154"/>
    </location>
</feature>
<feature type="domain" description="F-box" evidence="5">
    <location>
        <begin position="26"/>
        <end position="72"/>
    </location>
</feature>
<gene>
    <name evidence="6" type="ORF">B0I36DRAFT_366436</name>
</gene>
<dbReference type="PROSITE" id="PS50088">
    <property type="entry name" value="ANK_REPEAT"/>
    <property type="match status" value="5"/>
</dbReference>
<dbReference type="Pfam" id="PF12796">
    <property type="entry name" value="Ank_2"/>
    <property type="match status" value="2"/>
</dbReference>
<organism evidence="6 7">
    <name type="scientific">Microdochium trichocladiopsis</name>
    <dbReference type="NCBI Taxonomy" id="1682393"/>
    <lineage>
        <taxon>Eukaryota</taxon>
        <taxon>Fungi</taxon>
        <taxon>Dikarya</taxon>
        <taxon>Ascomycota</taxon>
        <taxon>Pezizomycotina</taxon>
        <taxon>Sordariomycetes</taxon>
        <taxon>Xylariomycetidae</taxon>
        <taxon>Xylariales</taxon>
        <taxon>Microdochiaceae</taxon>
        <taxon>Microdochium</taxon>
    </lineage>
</organism>
<dbReference type="Gene3D" id="1.25.40.20">
    <property type="entry name" value="Ankyrin repeat-containing domain"/>
    <property type="match status" value="4"/>
</dbReference>